<sequence length="308" mass="35204">MVQRRKKHDSIHVNLNSGHNSGAHHNKNNSSLKHKFYSNKILRNIIIAVIGIAIIIPVVQWIRWEQTVSNLRNKQEQLVSRFDFNPGNIISDSQFFDDNAMSKDEVRNFIRKKGAKCTGKNCLKNAYFNTHTIPADSLCSKYQSVSKESSADIIYKSAKACHISQRVLLTMLQKEQHLVTDTDPSDFQYKSAMGLDCPDDSHCNPRFAGFFKQVIGSARRYRYYLLHNDQYNYHPNTINTIQYSPNKSCGSSNVYIENKATALLYIYTPYQPNIESLKAGYGEGNSCSAYGNRNFSLIYSAWFGDPRK</sequence>
<protein>
    <submittedName>
        <fullName evidence="3">Hemagglutinin</fullName>
    </submittedName>
</protein>
<evidence type="ECO:0000256" key="2">
    <source>
        <dbReference type="SAM" id="Phobius"/>
    </source>
</evidence>
<evidence type="ECO:0000313" key="3">
    <source>
        <dbReference type="EMBL" id="PMC54918.1"/>
    </source>
</evidence>
<evidence type="ECO:0000313" key="4">
    <source>
        <dbReference type="Proteomes" id="UP000235293"/>
    </source>
</evidence>
<comment type="caution">
    <text evidence="3">The sequence shown here is derived from an EMBL/GenBank/DDBJ whole genome shotgun (WGS) entry which is preliminary data.</text>
</comment>
<dbReference type="RefSeq" id="WP_012914035.1">
    <property type="nucleotide sequence ID" value="NZ_CP083176.1"/>
</dbReference>
<feature type="region of interest" description="Disordered" evidence="1">
    <location>
        <begin position="1"/>
        <end position="29"/>
    </location>
</feature>
<dbReference type="AlphaFoldDB" id="A0A9X7I9C3"/>
<keyword evidence="2" id="KW-1133">Transmembrane helix</keyword>
<feature type="transmembrane region" description="Helical" evidence="2">
    <location>
        <begin position="41"/>
        <end position="62"/>
    </location>
</feature>
<reference evidence="3 4" key="1">
    <citation type="submission" date="2017-09" db="EMBL/GenBank/DDBJ databases">
        <title>Bacterial strain isolated from the female urinary microbiota.</title>
        <authorList>
            <person name="Thomas-White K."/>
            <person name="Kumar N."/>
            <person name="Forster S."/>
            <person name="Putonti C."/>
            <person name="Lawley T."/>
            <person name="Wolfe A.J."/>
        </authorList>
    </citation>
    <scope>NUCLEOTIDE SEQUENCE [LARGE SCALE GENOMIC DNA]</scope>
    <source>
        <strain evidence="3 4">UMB0411</strain>
    </source>
</reference>
<keyword evidence="2" id="KW-0472">Membrane</keyword>
<name>A0A9X7I9C3_9BIFI</name>
<evidence type="ECO:0000256" key="1">
    <source>
        <dbReference type="SAM" id="MobiDB-lite"/>
    </source>
</evidence>
<gene>
    <name evidence="3" type="ORF">CJ213_01945</name>
</gene>
<organism evidence="3 4">
    <name type="scientific">Gardnerella swidsinskii</name>
    <dbReference type="NCBI Taxonomy" id="2792979"/>
    <lineage>
        <taxon>Bacteria</taxon>
        <taxon>Bacillati</taxon>
        <taxon>Actinomycetota</taxon>
        <taxon>Actinomycetes</taxon>
        <taxon>Bifidobacteriales</taxon>
        <taxon>Bifidobacteriaceae</taxon>
        <taxon>Gardnerella</taxon>
    </lineage>
</organism>
<dbReference type="EMBL" id="PNGY01000001">
    <property type="protein sequence ID" value="PMC54918.1"/>
    <property type="molecule type" value="Genomic_DNA"/>
</dbReference>
<dbReference type="Proteomes" id="UP000235293">
    <property type="component" value="Unassembled WGS sequence"/>
</dbReference>
<accession>A0A9X7I9C3</accession>
<keyword evidence="2" id="KW-0812">Transmembrane</keyword>
<proteinExistence type="predicted"/>